<evidence type="ECO:0000256" key="1">
    <source>
        <dbReference type="ARBA" id="ARBA00007447"/>
    </source>
</evidence>
<dbReference type="InterPro" id="IPR021109">
    <property type="entry name" value="Peptidase_aspartic_dom_sf"/>
</dbReference>
<dbReference type="SUPFAM" id="SSF50630">
    <property type="entry name" value="Acid proteases"/>
    <property type="match status" value="1"/>
</dbReference>
<evidence type="ECO:0000256" key="6">
    <source>
        <dbReference type="PIRSR" id="PIRSR601461-2"/>
    </source>
</evidence>
<name>A0A0C9UCS1_SPHS4</name>
<dbReference type="InterPro" id="IPR033121">
    <property type="entry name" value="PEPTIDASE_A1"/>
</dbReference>
<feature type="disulfide bond" evidence="6">
    <location>
        <begin position="155"/>
        <end position="163"/>
    </location>
</feature>
<organism evidence="9 10">
    <name type="scientific">Sphaerobolus stellatus (strain SS14)</name>
    <dbReference type="NCBI Taxonomy" id="990650"/>
    <lineage>
        <taxon>Eukaryota</taxon>
        <taxon>Fungi</taxon>
        <taxon>Dikarya</taxon>
        <taxon>Basidiomycota</taxon>
        <taxon>Agaricomycotina</taxon>
        <taxon>Agaricomycetes</taxon>
        <taxon>Phallomycetidae</taxon>
        <taxon>Geastrales</taxon>
        <taxon>Sphaerobolaceae</taxon>
        <taxon>Sphaerobolus</taxon>
    </lineage>
</organism>
<proteinExistence type="inferred from homology"/>
<evidence type="ECO:0000256" key="7">
    <source>
        <dbReference type="SAM" id="SignalP"/>
    </source>
</evidence>
<feature type="disulfide bond" evidence="6">
    <location>
        <begin position="364"/>
        <end position="397"/>
    </location>
</feature>
<feature type="signal peptide" evidence="7">
    <location>
        <begin position="1"/>
        <end position="22"/>
    </location>
</feature>
<feature type="active site" evidence="5">
    <location>
        <position position="330"/>
    </location>
</feature>
<evidence type="ECO:0000259" key="8">
    <source>
        <dbReference type="PROSITE" id="PS51767"/>
    </source>
</evidence>
<dbReference type="EMBL" id="KN837226">
    <property type="protein sequence ID" value="KIJ32489.1"/>
    <property type="molecule type" value="Genomic_DNA"/>
</dbReference>
<dbReference type="CDD" id="cd05471">
    <property type="entry name" value="pepsin_like"/>
    <property type="match status" value="1"/>
</dbReference>
<dbReference type="InterPro" id="IPR001461">
    <property type="entry name" value="Aspartic_peptidase_A1"/>
</dbReference>
<feature type="domain" description="Peptidase A1" evidence="8">
    <location>
        <begin position="124"/>
        <end position="437"/>
    </location>
</feature>
<dbReference type="InterPro" id="IPR034164">
    <property type="entry name" value="Pepsin-like_dom"/>
</dbReference>
<evidence type="ECO:0000313" key="9">
    <source>
        <dbReference type="EMBL" id="KIJ32489.1"/>
    </source>
</evidence>
<dbReference type="GO" id="GO:0006508">
    <property type="term" value="P:proteolysis"/>
    <property type="evidence" value="ECO:0007669"/>
    <property type="project" value="UniProtKB-KW"/>
</dbReference>
<gene>
    <name evidence="9" type="ORF">M422DRAFT_35793</name>
</gene>
<feature type="chain" id="PRO_5002204715" description="Peptidase A1 domain-containing protein" evidence="7">
    <location>
        <begin position="23"/>
        <end position="440"/>
    </location>
</feature>
<evidence type="ECO:0000256" key="5">
    <source>
        <dbReference type="PIRSR" id="PIRSR601461-1"/>
    </source>
</evidence>
<evidence type="ECO:0000313" key="10">
    <source>
        <dbReference type="Proteomes" id="UP000054279"/>
    </source>
</evidence>
<dbReference type="GO" id="GO:0004190">
    <property type="term" value="F:aspartic-type endopeptidase activity"/>
    <property type="evidence" value="ECO:0007669"/>
    <property type="project" value="UniProtKB-KW"/>
</dbReference>
<protein>
    <recommendedName>
        <fullName evidence="8">Peptidase A1 domain-containing protein</fullName>
    </recommendedName>
</protein>
<reference evidence="9 10" key="1">
    <citation type="submission" date="2014-06" db="EMBL/GenBank/DDBJ databases">
        <title>Evolutionary Origins and Diversification of the Mycorrhizal Mutualists.</title>
        <authorList>
            <consortium name="DOE Joint Genome Institute"/>
            <consortium name="Mycorrhizal Genomics Consortium"/>
            <person name="Kohler A."/>
            <person name="Kuo A."/>
            <person name="Nagy L.G."/>
            <person name="Floudas D."/>
            <person name="Copeland A."/>
            <person name="Barry K.W."/>
            <person name="Cichocki N."/>
            <person name="Veneault-Fourrey C."/>
            <person name="LaButti K."/>
            <person name="Lindquist E.A."/>
            <person name="Lipzen A."/>
            <person name="Lundell T."/>
            <person name="Morin E."/>
            <person name="Murat C."/>
            <person name="Riley R."/>
            <person name="Ohm R."/>
            <person name="Sun H."/>
            <person name="Tunlid A."/>
            <person name="Henrissat B."/>
            <person name="Grigoriev I.V."/>
            <person name="Hibbett D.S."/>
            <person name="Martin F."/>
        </authorList>
    </citation>
    <scope>NUCLEOTIDE SEQUENCE [LARGE SCALE GENOMIC DNA]</scope>
    <source>
        <strain evidence="9 10">SS14</strain>
    </source>
</reference>
<keyword evidence="7" id="KW-0732">Signal</keyword>
<dbReference type="Proteomes" id="UP000054279">
    <property type="component" value="Unassembled WGS sequence"/>
</dbReference>
<dbReference type="AlphaFoldDB" id="A0A0C9UCS1"/>
<dbReference type="FunFam" id="2.40.70.10:FF:000115">
    <property type="entry name" value="Lysosomal aspartic protease"/>
    <property type="match status" value="1"/>
</dbReference>
<dbReference type="Gene3D" id="2.40.70.10">
    <property type="entry name" value="Acid Proteases"/>
    <property type="match status" value="2"/>
</dbReference>
<keyword evidence="2" id="KW-0645">Protease</keyword>
<dbReference type="PANTHER" id="PTHR47966">
    <property type="entry name" value="BETA-SITE APP-CLEAVING ENZYME, ISOFORM A-RELATED"/>
    <property type="match status" value="1"/>
</dbReference>
<sequence length="440" mass="46506">MHFTSTCIILAITVFNGLLAGAAPINRQKGILTFPIRSLHRRSGDLSDPLYFKRTINRAYHRAGKLTGRQNGASVVGRDYPMGPRDTETHAASRIMRKRALQVANAPDAPNSLGLDIDGSDSGYIATIQIGTPPRDFNILMDSGSSDLWVGSEICSGQKGGNCGQHTFLGLNSSSTFVNTTDAWNITYGTGFAAGFKVQDNIAIAGMSLNNHTFGIAQVESSDFTGADFDGLMGLAQSGLSNQGVPTPVESLALQGLISEAIVSYKISRGADKLNDGEISFGGLDSSKFDSSTLTTLPNLSPIGFWEAAMDGASVDGKDAGFNNRTAILDTGTSLAFGPRNDVIALHKLITGAAFDGQTFTVPCSLNQSVALSFGGRTFTIDPRDIAFAQANNNDVCVSGIQTGAVDDNGSTWLVGDTFLKNAYYSTDVNRNTISLAKLI</sequence>
<evidence type="ECO:0000256" key="4">
    <source>
        <dbReference type="ARBA" id="ARBA00022801"/>
    </source>
</evidence>
<comment type="similarity">
    <text evidence="1">Belongs to the peptidase A1 family.</text>
</comment>
<dbReference type="HOGENOM" id="CLU_013253_1_1_1"/>
<feature type="active site" evidence="5">
    <location>
        <position position="142"/>
    </location>
</feature>
<dbReference type="PROSITE" id="PS51767">
    <property type="entry name" value="PEPTIDASE_A1"/>
    <property type="match status" value="1"/>
</dbReference>
<dbReference type="PRINTS" id="PR00792">
    <property type="entry name" value="PEPSIN"/>
</dbReference>
<dbReference type="Pfam" id="PF00026">
    <property type="entry name" value="Asp"/>
    <property type="match status" value="1"/>
</dbReference>
<evidence type="ECO:0000256" key="3">
    <source>
        <dbReference type="ARBA" id="ARBA00022750"/>
    </source>
</evidence>
<dbReference type="PANTHER" id="PTHR47966:SF75">
    <property type="entry name" value="ENDOPEPTIDASE (CTSD), PUTATIVE (AFU_ORTHOLOGUE AFUA_4G07040)-RELATED"/>
    <property type="match status" value="1"/>
</dbReference>
<keyword evidence="6" id="KW-1015">Disulfide bond</keyword>
<evidence type="ECO:0000256" key="2">
    <source>
        <dbReference type="ARBA" id="ARBA00022670"/>
    </source>
</evidence>
<keyword evidence="3" id="KW-0064">Aspartyl protease</keyword>
<keyword evidence="10" id="KW-1185">Reference proteome</keyword>
<keyword evidence="4" id="KW-0378">Hydrolase</keyword>
<accession>A0A0C9UCS1</accession>
<dbReference type="OrthoDB" id="2747330at2759"/>